<name>A0A4Y7PWT6_9AGAM</name>
<reference evidence="1 2" key="1">
    <citation type="submission" date="2018-06" db="EMBL/GenBank/DDBJ databases">
        <title>A transcriptomic atlas of mushroom development highlights an independent origin of complex multicellularity.</title>
        <authorList>
            <consortium name="DOE Joint Genome Institute"/>
            <person name="Krizsan K."/>
            <person name="Almasi E."/>
            <person name="Merenyi Z."/>
            <person name="Sahu N."/>
            <person name="Viragh M."/>
            <person name="Koszo T."/>
            <person name="Mondo S."/>
            <person name="Kiss B."/>
            <person name="Balint B."/>
            <person name="Kues U."/>
            <person name="Barry K."/>
            <person name="Hegedus J.C."/>
            <person name="Henrissat B."/>
            <person name="Johnson J."/>
            <person name="Lipzen A."/>
            <person name="Ohm R."/>
            <person name="Nagy I."/>
            <person name="Pangilinan J."/>
            <person name="Yan J."/>
            <person name="Xiong Y."/>
            <person name="Grigoriev I.V."/>
            <person name="Hibbett D.S."/>
            <person name="Nagy L.G."/>
        </authorList>
    </citation>
    <scope>NUCLEOTIDE SEQUENCE [LARGE SCALE GENOMIC DNA]</scope>
    <source>
        <strain evidence="1 2">SZMC22713</strain>
    </source>
</reference>
<dbReference type="EMBL" id="ML170196">
    <property type="protein sequence ID" value="TDL19486.1"/>
    <property type="molecule type" value="Genomic_DNA"/>
</dbReference>
<evidence type="ECO:0000313" key="1">
    <source>
        <dbReference type="EMBL" id="TDL19486.1"/>
    </source>
</evidence>
<evidence type="ECO:0008006" key="3">
    <source>
        <dbReference type="Google" id="ProtNLM"/>
    </source>
</evidence>
<dbReference type="InterPro" id="IPR032675">
    <property type="entry name" value="LRR_dom_sf"/>
</dbReference>
<dbReference type="AlphaFoldDB" id="A0A4Y7PWT6"/>
<proteinExistence type="predicted"/>
<evidence type="ECO:0000313" key="2">
    <source>
        <dbReference type="Proteomes" id="UP000294933"/>
    </source>
</evidence>
<dbReference type="VEuPathDB" id="FungiDB:BD410DRAFT_792102"/>
<gene>
    <name evidence="1" type="ORF">BD410DRAFT_792102</name>
</gene>
<dbReference type="Proteomes" id="UP000294933">
    <property type="component" value="Unassembled WGS sequence"/>
</dbReference>
<accession>A0A4Y7PWT6</accession>
<dbReference type="SUPFAM" id="SSF52047">
    <property type="entry name" value="RNI-like"/>
    <property type="match status" value="1"/>
</dbReference>
<dbReference type="Gene3D" id="3.80.10.10">
    <property type="entry name" value="Ribonuclease Inhibitor"/>
    <property type="match status" value="1"/>
</dbReference>
<organism evidence="1 2">
    <name type="scientific">Rickenella mellea</name>
    <dbReference type="NCBI Taxonomy" id="50990"/>
    <lineage>
        <taxon>Eukaryota</taxon>
        <taxon>Fungi</taxon>
        <taxon>Dikarya</taxon>
        <taxon>Basidiomycota</taxon>
        <taxon>Agaricomycotina</taxon>
        <taxon>Agaricomycetes</taxon>
        <taxon>Hymenochaetales</taxon>
        <taxon>Rickenellaceae</taxon>
        <taxon>Rickenella</taxon>
    </lineage>
</organism>
<dbReference type="OrthoDB" id="2789810at2759"/>
<keyword evidence="2" id="KW-1185">Reference proteome</keyword>
<protein>
    <recommendedName>
        <fullName evidence="3">F-box domain-containing protein</fullName>
    </recommendedName>
</protein>
<sequence length="383" mass="42254">MITPELTDVIIDYLHDDRRALGTCGLVCRSWLPSSRFHLFSTVQIYFFDVDTALPIICSPTSTIPPYVRHLELEDAGLEVGGYSYPQWLNEGLLKLPIFGALESLSLAHVAWGSLTVETRSSLLNMTRGLKRLELEYMQFGTVEQALDFFSSAPSLESLSLGSIQCHAENAPPTKTNKLRLKQVTFGGDSYTLPLIDWLCSQPAPSVETLNLTLVTMMQIPYISRYLKVLGPTLQHLGVSCANLDNHGEVQVAFCKEIDLAHNPSLRTITFDGLVLYADSPGSQNCLWIVDVLSGISSPFVKLVTLAIFANAPQEISSLNLPALAAFLSGGSGVSAMRSMSVRFIVWGNIDRTEAEVAITESLHDLNKQRRLEFSDHRISMDS</sequence>